<evidence type="ECO:0000256" key="7">
    <source>
        <dbReference type="ARBA" id="ARBA00025748"/>
    </source>
</evidence>
<dbReference type="GO" id="GO:0005634">
    <property type="term" value="C:nucleus"/>
    <property type="evidence" value="ECO:0007669"/>
    <property type="project" value="UniProtKB-SubCell"/>
</dbReference>
<evidence type="ECO:0000256" key="4">
    <source>
        <dbReference type="ARBA" id="ARBA00023155"/>
    </source>
</evidence>
<dbReference type="PANTHER" id="PTHR24326:SF606">
    <property type="entry name" value="HOMEOBOX-LEUCINE ZIPPER PROTEIN ATHB-54"/>
    <property type="match status" value="1"/>
</dbReference>
<evidence type="ECO:0000256" key="9">
    <source>
        <dbReference type="PROSITE-ProRule" id="PRU00108"/>
    </source>
</evidence>
<comment type="function">
    <text evidence="8">Probable transcription factor.</text>
</comment>
<evidence type="ECO:0000256" key="8">
    <source>
        <dbReference type="ARBA" id="ARBA00037260"/>
    </source>
</evidence>
<dbReference type="Proteomes" id="UP000824469">
    <property type="component" value="Unassembled WGS sequence"/>
</dbReference>
<keyword evidence="2" id="KW-0805">Transcription regulation</keyword>
<dbReference type="GO" id="GO:0000981">
    <property type="term" value="F:DNA-binding transcription factor activity, RNA polymerase II-specific"/>
    <property type="evidence" value="ECO:0007669"/>
    <property type="project" value="InterPro"/>
</dbReference>
<dbReference type="PROSITE" id="PS00027">
    <property type="entry name" value="HOMEOBOX_1"/>
    <property type="match status" value="1"/>
</dbReference>
<comment type="similarity">
    <text evidence="7">Belongs to the HD-ZIP homeobox family. Class I subfamily.</text>
</comment>
<dbReference type="EMBL" id="JAHRHJ020000010">
    <property type="protein sequence ID" value="KAH9299739.1"/>
    <property type="molecule type" value="Genomic_DNA"/>
</dbReference>
<feature type="non-terminal residue" evidence="13">
    <location>
        <position position="164"/>
    </location>
</feature>
<sequence>MKATDIVALQDKEAAINHSLTSNFRMETAESLDALIAMVGRPGDFEEKQYNGGFQNMDQETGDEEELSGGGGAQVKKRRLSLQQVRSLEKNFEVENKLEPDRKMQLAKELGLQPRQVAVWFQNRRARWKTKQLERDYGVLQLNYDTLKCSFDAMQRDTQKLTAE</sequence>
<keyword evidence="6 9" id="KW-0539">Nucleus</keyword>
<dbReference type="SUPFAM" id="SSF46689">
    <property type="entry name" value="Homeodomain-like"/>
    <property type="match status" value="1"/>
</dbReference>
<feature type="DNA-binding region" description="Homeobox" evidence="9">
    <location>
        <begin position="73"/>
        <end position="132"/>
    </location>
</feature>
<dbReference type="GO" id="GO:0045893">
    <property type="term" value="P:positive regulation of DNA-templated transcription"/>
    <property type="evidence" value="ECO:0007669"/>
    <property type="project" value="TreeGrafter"/>
</dbReference>
<evidence type="ECO:0000256" key="2">
    <source>
        <dbReference type="ARBA" id="ARBA00023015"/>
    </source>
</evidence>
<accession>A0AA38FBE6</accession>
<dbReference type="PROSITE" id="PS50071">
    <property type="entry name" value="HOMEOBOX_2"/>
    <property type="match status" value="1"/>
</dbReference>
<name>A0AA38FBE6_TAXCH</name>
<evidence type="ECO:0000256" key="3">
    <source>
        <dbReference type="ARBA" id="ARBA00023125"/>
    </source>
</evidence>
<reference evidence="13 14" key="1">
    <citation type="journal article" date="2021" name="Nat. Plants">
        <title>The Taxus genome provides insights into paclitaxel biosynthesis.</title>
        <authorList>
            <person name="Xiong X."/>
            <person name="Gou J."/>
            <person name="Liao Q."/>
            <person name="Li Y."/>
            <person name="Zhou Q."/>
            <person name="Bi G."/>
            <person name="Li C."/>
            <person name="Du R."/>
            <person name="Wang X."/>
            <person name="Sun T."/>
            <person name="Guo L."/>
            <person name="Liang H."/>
            <person name="Lu P."/>
            <person name="Wu Y."/>
            <person name="Zhang Z."/>
            <person name="Ro D.K."/>
            <person name="Shang Y."/>
            <person name="Huang S."/>
            <person name="Yan J."/>
        </authorList>
    </citation>
    <scope>NUCLEOTIDE SEQUENCE [LARGE SCALE GENOMIC DNA]</scope>
    <source>
        <strain evidence="13">Ta-2019</strain>
    </source>
</reference>
<dbReference type="Pfam" id="PF02183">
    <property type="entry name" value="HALZ"/>
    <property type="match status" value="1"/>
</dbReference>
<evidence type="ECO:0000256" key="5">
    <source>
        <dbReference type="ARBA" id="ARBA00023163"/>
    </source>
</evidence>
<keyword evidence="5" id="KW-0804">Transcription</keyword>
<dbReference type="Pfam" id="PF00046">
    <property type="entry name" value="Homeodomain"/>
    <property type="match status" value="1"/>
</dbReference>
<gene>
    <name evidence="13" type="ORF">KI387_031421</name>
</gene>
<dbReference type="SMART" id="SM00389">
    <property type="entry name" value="HOX"/>
    <property type="match status" value="1"/>
</dbReference>
<dbReference type="InterPro" id="IPR045224">
    <property type="entry name" value="HDZip_class_I_plant"/>
</dbReference>
<dbReference type="PANTHER" id="PTHR24326">
    <property type="entry name" value="HOMEOBOX-LEUCINE ZIPPER PROTEIN"/>
    <property type="match status" value="1"/>
</dbReference>
<evidence type="ECO:0000256" key="6">
    <source>
        <dbReference type="ARBA" id="ARBA00023242"/>
    </source>
</evidence>
<evidence type="ECO:0000313" key="13">
    <source>
        <dbReference type="EMBL" id="KAH9299739.1"/>
    </source>
</evidence>
<evidence type="ECO:0000259" key="12">
    <source>
        <dbReference type="PROSITE" id="PS50071"/>
    </source>
</evidence>
<comment type="subcellular location">
    <subcellularLocation>
        <location evidence="1 9 10">Nucleus</location>
    </subcellularLocation>
</comment>
<dbReference type="InterPro" id="IPR003106">
    <property type="entry name" value="Leu_zip_homeo"/>
</dbReference>
<feature type="region of interest" description="Disordered" evidence="11">
    <location>
        <begin position="53"/>
        <end position="74"/>
    </location>
</feature>
<comment type="caution">
    <text evidence="13">The sequence shown here is derived from an EMBL/GenBank/DDBJ whole genome shotgun (WGS) entry which is preliminary data.</text>
</comment>
<dbReference type="CDD" id="cd00086">
    <property type="entry name" value="homeodomain"/>
    <property type="match status" value="1"/>
</dbReference>
<feature type="domain" description="Homeobox" evidence="12">
    <location>
        <begin position="71"/>
        <end position="131"/>
    </location>
</feature>
<organism evidence="13 14">
    <name type="scientific">Taxus chinensis</name>
    <name type="common">Chinese yew</name>
    <name type="synonym">Taxus wallichiana var. chinensis</name>
    <dbReference type="NCBI Taxonomy" id="29808"/>
    <lineage>
        <taxon>Eukaryota</taxon>
        <taxon>Viridiplantae</taxon>
        <taxon>Streptophyta</taxon>
        <taxon>Embryophyta</taxon>
        <taxon>Tracheophyta</taxon>
        <taxon>Spermatophyta</taxon>
        <taxon>Pinopsida</taxon>
        <taxon>Pinidae</taxon>
        <taxon>Conifers II</taxon>
        <taxon>Cupressales</taxon>
        <taxon>Taxaceae</taxon>
        <taxon>Taxus</taxon>
    </lineage>
</organism>
<evidence type="ECO:0000256" key="11">
    <source>
        <dbReference type="SAM" id="MobiDB-lite"/>
    </source>
</evidence>
<dbReference type="AlphaFoldDB" id="A0AA38FBE6"/>
<dbReference type="InterPro" id="IPR000047">
    <property type="entry name" value="HTH_motif"/>
</dbReference>
<dbReference type="InterPro" id="IPR001356">
    <property type="entry name" value="HD"/>
</dbReference>
<dbReference type="FunFam" id="1.10.10.60:FF:000242">
    <property type="entry name" value="Homeobox-leucine zipper protein HOX13"/>
    <property type="match status" value="1"/>
</dbReference>
<evidence type="ECO:0000256" key="1">
    <source>
        <dbReference type="ARBA" id="ARBA00004123"/>
    </source>
</evidence>
<keyword evidence="4 9" id="KW-0371">Homeobox</keyword>
<dbReference type="Gene3D" id="1.10.10.60">
    <property type="entry name" value="Homeodomain-like"/>
    <property type="match status" value="1"/>
</dbReference>
<keyword evidence="3 9" id="KW-0238">DNA-binding</keyword>
<dbReference type="InterPro" id="IPR017970">
    <property type="entry name" value="Homeobox_CS"/>
</dbReference>
<protein>
    <recommendedName>
        <fullName evidence="12">Homeobox domain-containing protein</fullName>
    </recommendedName>
</protein>
<proteinExistence type="inferred from homology"/>
<dbReference type="PRINTS" id="PR00031">
    <property type="entry name" value="HTHREPRESSR"/>
</dbReference>
<dbReference type="GO" id="GO:0043565">
    <property type="term" value="F:sequence-specific DNA binding"/>
    <property type="evidence" value="ECO:0007669"/>
    <property type="project" value="InterPro"/>
</dbReference>
<evidence type="ECO:0000313" key="14">
    <source>
        <dbReference type="Proteomes" id="UP000824469"/>
    </source>
</evidence>
<evidence type="ECO:0000256" key="10">
    <source>
        <dbReference type="RuleBase" id="RU000682"/>
    </source>
</evidence>
<dbReference type="OMA" id="KEAAINH"/>
<dbReference type="InterPro" id="IPR009057">
    <property type="entry name" value="Homeodomain-like_sf"/>
</dbReference>
<keyword evidence="14" id="KW-1185">Reference proteome</keyword>